<evidence type="ECO:0000256" key="5">
    <source>
        <dbReference type="SAM" id="SignalP"/>
    </source>
</evidence>
<dbReference type="OrthoDB" id="5173551at2"/>
<dbReference type="Pfam" id="PF13360">
    <property type="entry name" value="PQQ_2"/>
    <property type="match status" value="1"/>
</dbReference>
<comment type="similarity">
    <text evidence="4">Belongs to the BamB family.</text>
</comment>
<dbReference type="PATRIC" id="fig|1116472.3.peg.2370"/>
<dbReference type="Gene3D" id="2.130.10.10">
    <property type="entry name" value="YVTN repeat-like/Quinoprotein amine dehydrogenase"/>
    <property type="match status" value="1"/>
</dbReference>
<dbReference type="PANTHER" id="PTHR34512">
    <property type="entry name" value="CELL SURFACE PROTEIN"/>
    <property type="match status" value="1"/>
</dbReference>
<dbReference type="GO" id="GO:0009279">
    <property type="term" value="C:cell outer membrane"/>
    <property type="evidence" value="ECO:0007669"/>
    <property type="project" value="UniProtKB-SubCell"/>
</dbReference>
<proteinExistence type="inferred from homology"/>
<dbReference type="AlphaFoldDB" id="V5DWZ6"/>
<dbReference type="EMBL" id="AYLO01000083">
    <property type="protein sequence ID" value="ESS71851.1"/>
    <property type="molecule type" value="Genomic_DNA"/>
</dbReference>
<keyword evidence="8" id="KW-1185">Reference proteome</keyword>
<evidence type="ECO:0000259" key="6">
    <source>
        <dbReference type="Pfam" id="PF13360"/>
    </source>
</evidence>
<gene>
    <name evidence="4 7" type="primary">bamB</name>
    <name evidence="7" type="ORF">MGMO_86c00110</name>
</gene>
<dbReference type="NCBIfam" id="TIGR03300">
    <property type="entry name" value="assembly_YfgL"/>
    <property type="match status" value="1"/>
</dbReference>
<evidence type="ECO:0000313" key="8">
    <source>
        <dbReference type="Proteomes" id="UP000017842"/>
    </source>
</evidence>
<dbReference type="STRING" id="1116472.MGMO_86c00110"/>
<dbReference type="HAMAP" id="MF_00923">
    <property type="entry name" value="OM_assembly_BamB"/>
    <property type="match status" value="1"/>
</dbReference>
<keyword evidence="2 4" id="KW-0472">Membrane</keyword>
<dbReference type="PROSITE" id="PS51257">
    <property type="entry name" value="PROKAR_LIPOPROTEIN"/>
    <property type="match status" value="1"/>
</dbReference>
<dbReference type="PANTHER" id="PTHR34512:SF30">
    <property type="entry name" value="OUTER MEMBRANE PROTEIN ASSEMBLY FACTOR BAMB"/>
    <property type="match status" value="1"/>
</dbReference>
<reference evidence="7 8" key="1">
    <citation type="journal article" date="2013" name="Genome Announc.">
        <title>Draft Genome Sequence of the Methanotrophic Gammaproteobacterium Methyloglobulus morosus DSM 22980 Strain KoM1.</title>
        <authorList>
            <person name="Poehlein A."/>
            <person name="Deutzmann J.S."/>
            <person name="Daniel R."/>
            <person name="Simeonova D.D."/>
        </authorList>
    </citation>
    <scope>NUCLEOTIDE SEQUENCE [LARGE SCALE GENOMIC DNA]</scope>
    <source>
        <strain evidence="7 8">KoM1</strain>
    </source>
</reference>
<comment type="caution">
    <text evidence="7">The sequence shown here is derived from an EMBL/GenBank/DDBJ whole genome shotgun (WGS) entry which is preliminary data.</text>
</comment>
<evidence type="ECO:0000256" key="3">
    <source>
        <dbReference type="ARBA" id="ARBA00023237"/>
    </source>
</evidence>
<keyword evidence="4" id="KW-0564">Palmitate</keyword>
<dbReference type="Proteomes" id="UP000017842">
    <property type="component" value="Unassembled WGS sequence"/>
</dbReference>
<accession>V5DWZ6</accession>
<feature type="signal peptide" evidence="5">
    <location>
        <begin position="1"/>
        <end position="22"/>
    </location>
</feature>
<evidence type="ECO:0000313" key="7">
    <source>
        <dbReference type="EMBL" id="ESS71851.1"/>
    </source>
</evidence>
<sequence>MRFILPLFLCLMLSGCSAFDWASESMSGIKDYFTGGADNADPPSPLTEYSPEVNADILWKESVGIGTDGQTLKLVPAIGSGRIFAADRDGLVQARDLSTGKLAWEVEIEDEKENAVHFSGGPGLGLTSVILGTNDAEIIALNIENGSTLWKTSVTSEVLSVPVVADGIVILRTTDGSVIALNEKTGQKIWSYEHNVPALTVRGTGAPLIIEDTLIEGYDNGKLMALRLDDGKYVWEASVTIPKGRSEVERLVDIDVDPIESRGVIYTASYNGGTAAVSILDGDVLWRNEAVSSHTGLSQDDQYLYISNSSGHVLQLDKRTGSSLWEQKDLHGRKLTSPAHYQGYVVVGDIEGYVHWLSSTDGRLMGRVQVAGDAIDAKPIVVGDTVYIYAKDGTLAALKAR</sequence>
<keyword evidence="1 4" id="KW-0732">Signal</keyword>
<name>V5DWZ6_9GAMM</name>
<protein>
    <recommendedName>
        <fullName evidence="4">Outer membrane protein assembly factor BamB</fullName>
    </recommendedName>
</protein>
<organism evidence="7 8">
    <name type="scientific">Methyloglobulus morosus KoM1</name>
    <dbReference type="NCBI Taxonomy" id="1116472"/>
    <lineage>
        <taxon>Bacteria</taxon>
        <taxon>Pseudomonadati</taxon>
        <taxon>Pseudomonadota</taxon>
        <taxon>Gammaproteobacteria</taxon>
        <taxon>Methylococcales</taxon>
        <taxon>Methylococcaceae</taxon>
        <taxon>Methyloglobulus</taxon>
    </lineage>
</organism>
<comment type="function">
    <text evidence="4">Part of the outer membrane protein assembly complex, which is involved in assembly and insertion of beta-barrel proteins into the outer membrane.</text>
</comment>
<evidence type="ECO:0000256" key="4">
    <source>
        <dbReference type="HAMAP-Rule" id="MF_00923"/>
    </source>
</evidence>
<feature type="chain" id="PRO_5009022970" description="Outer membrane protein assembly factor BamB" evidence="5">
    <location>
        <begin position="23"/>
        <end position="401"/>
    </location>
</feature>
<evidence type="ECO:0000256" key="2">
    <source>
        <dbReference type="ARBA" id="ARBA00023136"/>
    </source>
</evidence>
<dbReference type="GO" id="GO:0043165">
    <property type="term" value="P:Gram-negative-bacterium-type cell outer membrane assembly"/>
    <property type="evidence" value="ECO:0007669"/>
    <property type="project" value="UniProtKB-UniRule"/>
</dbReference>
<dbReference type="InterPro" id="IPR017687">
    <property type="entry name" value="BamB"/>
</dbReference>
<keyword evidence="3 4" id="KW-0998">Cell outer membrane</keyword>
<dbReference type="SMART" id="SM00564">
    <property type="entry name" value="PQQ"/>
    <property type="match status" value="7"/>
</dbReference>
<dbReference type="SUPFAM" id="SSF50998">
    <property type="entry name" value="Quinoprotein alcohol dehydrogenase-like"/>
    <property type="match status" value="1"/>
</dbReference>
<dbReference type="InterPro" id="IPR002372">
    <property type="entry name" value="PQQ_rpt_dom"/>
</dbReference>
<dbReference type="InterPro" id="IPR018391">
    <property type="entry name" value="PQQ_b-propeller_rpt"/>
</dbReference>
<feature type="domain" description="Pyrrolo-quinoline quinone repeat" evidence="6">
    <location>
        <begin position="88"/>
        <end position="327"/>
    </location>
</feature>
<dbReference type="InterPro" id="IPR011047">
    <property type="entry name" value="Quinoprotein_ADH-like_sf"/>
</dbReference>
<dbReference type="GO" id="GO:0051205">
    <property type="term" value="P:protein insertion into membrane"/>
    <property type="evidence" value="ECO:0007669"/>
    <property type="project" value="UniProtKB-UniRule"/>
</dbReference>
<comment type="subcellular location">
    <subcellularLocation>
        <location evidence="4">Cell outer membrane</location>
        <topology evidence="4">Lipid-anchor</topology>
    </subcellularLocation>
</comment>
<dbReference type="eggNOG" id="COG1520">
    <property type="taxonomic scope" value="Bacteria"/>
</dbReference>
<evidence type="ECO:0000256" key="1">
    <source>
        <dbReference type="ARBA" id="ARBA00022729"/>
    </source>
</evidence>
<comment type="subunit">
    <text evidence="4">Part of the Bam complex.</text>
</comment>
<dbReference type="InterPro" id="IPR015943">
    <property type="entry name" value="WD40/YVTN_repeat-like_dom_sf"/>
</dbReference>
<dbReference type="RefSeq" id="WP_023495088.1">
    <property type="nucleotide sequence ID" value="NZ_AYLO01000083.1"/>
</dbReference>
<keyword evidence="4" id="KW-0449">Lipoprotein</keyword>